<evidence type="ECO:0000313" key="6">
    <source>
        <dbReference type="Proteomes" id="UP001296104"/>
    </source>
</evidence>
<dbReference type="PROSITE" id="PS50966">
    <property type="entry name" value="ZF_SWIM"/>
    <property type="match status" value="1"/>
</dbReference>
<name>A0AAI8YRP9_9PEZI</name>
<dbReference type="GO" id="GO:0061630">
    <property type="term" value="F:ubiquitin protein ligase activity"/>
    <property type="evidence" value="ECO:0007669"/>
    <property type="project" value="InterPro"/>
</dbReference>
<keyword evidence="1" id="KW-0479">Metal-binding</keyword>
<keyword evidence="1" id="KW-0863">Zinc-finger</keyword>
<dbReference type="InterPro" id="IPR013083">
    <property type="entry name" value="Znf_RING/FYVE/PHD"/>
</dbReference>
<dbReference type="Proteomes" id="UP001296104">
    <property type="component" value="Unassembled WGS sequence"/>
</dbReference>
<keyword evidence="6" id="KW-1185">Reference proteome</keyword>
<feature type="domain" description="RING-type" evidence="3">
    <location>
        <begin position="211"/>
        <end position="260"/>
    </location>
</feature>
<dbReference type="Gene3D" id="3.30.40.10">
    <property type="entry name" value="Zinc/RING finger domain, C3HC4 (zinc finger)"/>
    <property type="match status" value="1"/>
</dbReference>
<accession>A0AAI8YRP9</accession>
<evidence type="ECO:0000313" key="5">
    <source>
        <dbReference type="EMBL" id="CAK3794974.1"/>
    </source>
</evidence>
<proteinExistence type="predicted"/>
<dbReference type="PROSITE" id="PS50089">
    <property type="entry name" value="ZF_RING_2"/>
    <property type="match status" value="1"/>
</dbReference>
<dbReference type="PANTHER" id="PTHR21540:SF0">
    <property type="entry name" value="PHD FAMILY PROTEIN"/>
    <property type="match status" value="1"/>
</dbReference>
<dbReference type="InterPro" id="IPR007527">
    <property type="entry name" value="Znf_SWIM"/>
</dbReference>
<dbReference type="PANTHER" id="PTHR21540">
    <property type="entry name" value="RING FINGER AND SWIM DOMAIN-CONTAINING PROTEIN 2"/>
    <property type="match status" value="1"/>
</dbReference>
<feature type="compositionally biased region" description="Low complexity" evidence="2">
    <location>
        <begin position="7"/>
        <end position="25"/>
    </location>
</feature>
<reference evidence="5" key="1">
    <citation type="submission" date="2023-11" db="EMBL/GenBank/DDBJ databases">
        <authorList>
            <person name="Alioto T."/>
            <person name="Alioto T."/>
            <person name="Gomez Garrido J."/>
        </authorList>
    </citation>
    <scope>NUCLEOTIDE SEQUENCE</scope>
</reference>
<gene>
    <name evidence="5" type="ORF">LECACI_7A000764</name>
</gene>
<organism evidence="5 6">
    <name type="scientific">Lecanosticta acicola</name>
    <dbReference type="NCBI Taxonomy" id="111012"/>
    <lineage>
        <taxon>Eukaryota</taxon>
        <taxon>Fungi</taxon>
        <taxon>Dikarya</taxon>
        <taxon>Ascomycota</taxon>
        <taxon>Pezizomycotina</taxon>
        <taxon>Dothideomycetes</taxon>
        <taxon>Dothideomycetidae</taxon>
        <taxon>Mycosphaerellales</taxon>
        <taxon>Mycosphaerellaceae</taxon>
        <taxon>Lecanosticta</taxon>
    </lineage>
</organism>
<dbReference type="SUPFAM" id="SSF57850">
    <property type="entry name" value="RING/U-box"/>
    <property type="match status" value="1"/>
</dbReference>
<dbReference type="InterPro" id="IPR001841">
    <property type="entry name" value="Znf_RING"/>
</dbReference>
<protein>
    <submittedName>
        <fullName evidence="5">Uncharacterized protein</fullName>
    </submittedName>
</protein>
<dbReference type="EMBL" id="CAVMBE010000002">
    <property type="protein sequence ID" value="CAK3794974.1"/>
    <property type="molecule type" value="Genomic_DNA"/>
</dbReference>
<dbReference type="InterPro" id="IPR039903">
    <property type="entry name" value="Zswim2"/>
</dbReference>
<feature type="region of interest" description="Disordered" evidence="2">
    <location>
        <begin position="1"/>
        <end position="75"/>
    </location>
</feature>
<comment type="caution">
    <text evidence="5">The sequence shown here is derived from an EMBL/GenBank/DDBJ whole genome shotgun (WGS) entry which is preliminary data.</text>
</comment>
<evidence type="ECO:0000256" key="2">
    <source>
        <dbReference type="SAM" id="MobiDB-lite"/>
    </source>
</evidence>
<dbReference type="Pfam" id="PF13639">
    <property type="entry name" value="zf-RING_2"/>
    <property type="match status" value="1"/>
</dbReference>
<keyword evidence="1" id="KW-0862">Zinc</keyword>
<dbReference type="GO" id="GO:0008270">
    <property type="term" value="F:zinc ion binding"/>
    <property type="evidence" value="ECO:0007669"/>
    <property type="project" value="UniProtKB-KW"/>
</dbReference>
<dbReference type="CDD" id="cd16494">
    <property type="entry name" value="RING-CH-C4HC3_ZSWM2"/>
    <property type="match status" value="1"/>
</dbReference>
<feature type="domain" description="SWIM-type" evidence="4">
    <location>
        <begin position="131"/>
        <end position="163"/>
    </location>
</feature>
<evidence type="ECO:0000256" key="1">
    <source>
        <dbReference type="PROSITE-ProRule" id="PRU00175"/>
    </source>
</evidence>
<sequence length="316" mass="35254">MGLDHVSYAPYSTYPSASNGASGSSYATPIDLTASNSPKKCSRKRKNESADGDDADGKPAKKKTKPKDEERRLKRFRAKLPGAYHDIRHRALTQRMFVIDRQRHAPKQEEGSLVEHATETISLAGTTGNIYTIDIDRVPTCDCPHARKGNQCKHLVYVMARVLRVPENLEYQLAYLSSELKQIFEKAPPLPSETVVESEKDGNRKKLEGECPICCVDFEPENAKEQVVYCKAACGNNIHKECFDQWARTKPGKVTCPFCRTPWDADGSDVKNVAKSGAVNAEGYVNVAGQLGLSGQRDHSTYNEYWVRRQGYDSYG</sequence>
<dbReference type="AlphaFoldDB" id="A0AAI8YRP9"/>
<evidence type="ECO:0000259" key="3">
    <source>
        <dbReference type="PROSITE" id="PS50089"/>
    </source>
</evidence>
<evidence type="ECO:0000259" key="4">
    <source>
        <dbReference type="PROSITE" id="PS50966"/>
    </source>
</evidence>